<dbReference type="EMBL" id="NEXF01000630">
    <property type="protein sequence ID" value="PSO06010.1"/>
    <property type="molecule type" value="Genomic_DNA"/>
</dbReference>
<gene>
    <name evidence="1" type="ORF">B9Q04_18290</name>
</gene>
<proteinExistence type="predicted"/>
<dbReference type="Proteomes" id="UP000242015">
    <property type="component" value="Unassembled WGS sequence"/>
</dbReference>
<reference evidence="1 2" key="1">
    <citation type="submission" date="2017-04" db="EMBL/GenBank/DDBJ databases">
        <title>Novel microbial lineages endemic to geothermal iron-oxide mats fill important gaps in the evolutionary history of Archaea.</title>
        <authorList>
            <person name="Jay Z.J."/>
            <person name="Beam J.P."/>
            <person name="Dlakic M."/>
            <person name="Rusch D.B."/>
            <person name="Kozubal M.A."/>
            <person name="Inskeep W.P."/>
        </authorList>
    </citation>
    <scope>NUCLEOTIDE SEQUENCE [LARGE SCALE GENOMIC DNA]</scope>
    <source>
        <strain evidence="1">BE_D</strain>
    </source>
</reference>
<accession>A0A2R6C585</accession>
<feature type="non-terminal residue" evidence="1">
    <location>
        <position position="449"/>
    </location>
</feature>
<dbReference type="AlphaFoldDB" id="A0A2R6C585"/>
<organism evidence="1 2">
    <name type="scientific">Candidatus Marsarchaeota G2 archaeon BE_D</name>
    <dbReference type="NCBI Taxonomy" id="1978158"/>
    <lineage>
        <taxon>Archaea</taxon>
        <taxon>Candidatus Marsarchaeota</taxon>
        <taxon>Candidatus Marsarchaeota group 2</taxon>
    </lineage>
</organism>
<evidence type="ECO:0000313" key="1">
    <source>
        <dbReference type="EMBL" id="PSO06010.1"/>
    </source>
</evidence>
<comment type="caution">
    <text evidence="1">The sequence shown here is derived from an EMBL/GenBank/DDBJ whole genome shotgun (WGS) entry which is preliminary data.</text>
</comment>
<evidence type="ECO:0000313" key="2">
    <source>
        <dbReference type="Proteomes" id="UP000242015"/>
    </source>
</evidence>
<name>A0A2R6C585_9ARCH</name>
<protein>
    <submittedName>
        <fullName evidence="1">Uncharacterized protein</fullName>
    </submittedName>
</protein>
<sequence>MLRWAMNWLGRPLEGRVSLRGARVVGLHSSPYTDIRFVELQHPQSEGTFLAKLLSYEAARLQKGDTLNIYNAVVMLHEGGVGLDATHNGSAVEARRRVAVTPKERLWPPRGAKVGELGEVEVTIPLSDKVKIRAANLDGGKRVALAYSYEGSPNYFRNIVSIFTGVEGDVHASFTSTLSQYMPDSYLEEVQASSPPYEVVVASYGNPERLRDMVKANVWGALSDLYDQEFRFIGDPRRAALALQWDLKDLASNPYRAGGATREIVELLPAIHTDAILRSPSPSFSSYFIGLLQAYTYIEDYAKAAAAAATLINPVVDEQWFTNFNGTQGKADPKPEQLLKEGKPLLKQDPLDKAIMQYPYDEDYWSSLPIRFKAYAWQVKGYIHTLASVGVFTEDDLNALEKEYKAKFDRYMEETVIQDADNVGGRWVNPLLEPVYAVMDEKLLQAVRG</sequence>